<organism evidence="1 2">
    <name type="scientific">Nakamurella panacisegetis</name>
    <dbReference type="NCBI Taxonomy" id="1090615"/>
    <lineage>
        <taxon>Bacteria</taxon>
        <taxon>Bacillati</taxon>
        <taxon>Actinomycetota</taxon>
        <taxon>Actinomycetes</taxon>
        <taxon>Nakamurellales</taxon>
        <taxon>Nakamurellaceae</taxon>
        <taxon>Nakamurella</taxon>
    </lineage>
</organism>
<evidence type="ECO:0008006" key="3">
    <source>
        <dbReference type="Google" id="ProtNLM"/>
    </source>
</evidence>
<protein>
    <recommendedName>
        <fullName evidence="3">DUF4145 domain-containing protein</fullName>
    </recommendedName>
</protein>
<evidence type="ECO:0000313" key="2">
    <source>
        <dbReference type="Proteomes" id="UP000198741"/>
    </source>
</evidence>
<dbReference type="Proteomes" id="UP000198741">
    <property type="component" value="Chromosome I"/>
</dbReference>
<dbReference type="STRING" id="1090615.SAMN04515671_3778"/>
<reference evidence="1 2" key="1">
    <citation type="submission" date="2016-10" db="EMBL/GenBank/DDBJ databases">
        <authorList>
            <person name="de Groot N.N."/>
        </authorList>
    </citation>
    <scope>NUCLEOTIDE SEQUENCE [LARGE SCALE GENOMIC DNA]</scope>
    <source>
        <strain evidence="2">P4-7,KCTC 19426,CECT 7604</strain>
    </source>
</reference>
<sequence>MSLGGSGDWLGFAQVDQPIVNHDQPFEERLTLPISDEQLAVLEDRRAGADLTFHVQFHVTLGYPRTDGPPLWPSSSNHDQQLLIQGGTWERLLAQTSSGFSLAIVVPVPLGQDSAAVKAGDHLRTALRKLTAGEYDDAVVSARKAIETLGSPGESEKAIVSTTKADERTLAQRSTMLRHALFNLASPAAHGDENASEIHWDRAGAMSVIAGVSTLVATWNRQ</sequence>
<proteinExistence type="predicted"/>
<evidence type="ECO:0000313" key="1">
    <source>
        <dbReference type="EMBL" id="SDP33697.1"/>
    </source>
</evidence>
<accession>A0A1H0RWC3</accession>
<dbReference type="AlphaFoldDB" id="A0A1H0RWC3"/>
<name>A0A1H0RWC3_9ACTN</name>
<keyword evidence="2" id="KW-1185">Reference proteome</keyword>
<dbReference type="EMBL" id="LT629710">
    <property type="protein sequence ID" value="SDP33697.1"/>
    <property type="molecule type" value="Genomic_DNA"/>
</dbReference>
<gene>
    <name evidence="1" type="ORF">SAMN04515671_3778</name>
</gene>